<dbReference type="SUPFAM" id="SSF55729">
    <property type="entry name" value="Acyl-CoA N-acyltransferases (Nat)"/>
    <property type="match status" value="1"/>
</dbReference>
<keyword evidence="2" id="KW-0012">Acyltransferase</keyword>
<name>A6GZX8_FLAPJ</name>
<dbReference type="GeneID" id="66552230"/>
<keyword evidence="2" id="KW-0808">Transferase</keyword>
<dbReference type="RefSeq" id="WP_011963696.1">
    <property type="nucleotide sequence ID" value="NC_009613.3"/>
</dbReference>
<dbReference type="EC" id="2.3.1.-" evidence="2"/>
<organism evidence="2 3">
    <name type="scientific">Flavobacterium psychrophilum (strain ATCC 49511 / DSM 21280 / CIP 103535 / JIP02/86)</name>
    <dbReference type="NCBI Taxonomy" id="402612"/>
    <lineage>
        <taxon>Bacteria</taxon>
        <taxon>Pseudomonadati</taxon>
        <taxon>Bacteroidota</taxon>
        <taxon>Flavobacteriia</taxon>
        <taxon>Flavobacteriales</taxon>
        <taxon>Flavobacteriaceae</taxon>
        <taxon>Flavobacterium</taxon>
    </lineage>
</organism>
<dbReference type="Proteomes" id="UP000006394">
    <property type="component" value="Chromosome"/>
</dbReference>
<dbReference type="KEGG" id="fps:FP1583"/>
<dbReference type="PROSITE" id="PS51186">
    <property type="entry name" value="GNAT"/>
    <property type="match status" value="1"/>
</dbReference>
<dbReference type="STRING" id="402612.FP1583"/>
<proteinExistence type="predicted"/>
<keyword evidence="3" id="KW-1185">Reference proteome</keyword>
<dbReference type="AlphaFoldDB" id="A6GZX8"/>
<dbReference type="Gene3D" id="3.40.630.30">
    <property type="match status" value="1"/>
</dbReference>
<dbReference type="PATRIC" id="fig|402612.5.peg.1595"/>
<dbReference type="CDD" id="cd04301">
    <property type="entry name" value="NAT_SF"/>
    <property type="match status" value="1"/>
</dbReference>
<dbReference type="InterPro" id="IPR016181">
    <property type="entry name" value="Acyl_CoA_acyltransferase"/>
</dbReference>
<sequence length="176" mass="21071">MSLKRTENYQIVNTSTADLDFIYTLFEEAITYIKKNNYVGWTTYDKNFIKQDIKKSLQFKIINGNDILCLFSICFSDILIWREMENGDAIYLHRIVVNPKFKGQKQFEKILNWIIEFAKEKGLKYIRMDTWADNPNIIEYYKSYGFQFFENYTTPNTPELPDQHRNLKVALLEMKL</sequence>
<dbReference type="GO" id="GO:0016747">
    <property type="term" value="F:acyltransferase activity, transferring groups other than amino-acyl groups"/>
    <property type="evidence" value="ECO:0007669"/>
    <property type="project" value="InterPro"/>
</dbReference>
<reference evidence="2 3" key="1">
    <citation type="journal article" date="2007" name="Nat. Biotechnol.">
        <title>Complete genome sequence of the fish pathogen Flavobacterium psychrophilum.</title>
        <authorList>
            <person name="Duchaud E."/>
            <person name="Boussaha M."/>
            <person name="Loux V."/>
            <person name="Bernardet J.F."/>
            <person name="Michel C."/>
            <person name="Kerouault B."/>
            <person name="Mondot S."/>
            <person name="Nicolas P."/>
            <person name="Bossy R."/>
            <person name="Caron C."/>
            <person name="Bessieres P."/>
            <person name="Gibrat J.F."/>
            <person name="Claverol S."/>
            <person name="Dumetz F."/>
            <person name="Le Henaff M."/>
            <person name="Benmansour A."/>
        </authorList>
    </citation>
    <scope>NUCLEOTIDE SEQUENCE [LARGE SCALE GENOMIC DNA]</scope>
    <source>
        <strain evidence="3">ATCC 49511 / DSM 21280 / CIP 103535 / JIP02/86</strain>
    </source>
</reference>
<evidence type="ECO:0000259" key="1">
    <source>
        <dbReference type="PROSITE" id="PS51186"/>
    </source>
</evidence>
<protein>
    <submittedName>
        <fullName evidence="2">Acetyltransferase</fullName>
        <ecNumber evidence="2">2.3.1.-</ecNumber>
    </submittedName>
</protein>
<evidence type="ECO:0000313" key="3">
    <source>
        <dbReference type="Proteomes" id="UP000006394"/>
    </source>
</evidence>
<dbReference type="EnsemblBacteria" id="CAL43651">
    <property type="protein sequence ID" value="CAL43651"/>
    <property type="gene ID" value="FP1583"/>
</dbReference>
<dbReference type="HOGENOM" id="CLU_013985_13_3_10"/>
<accession>A6GZX8</accession>
<evidence type="ECO:0000313" key="2">
    <source>
        <dbReference type="EMBL" id="CAL43651.1"/>
    </source>
</evidence>
<dbReference type="OrthoDB" id="758560at2"/>
<dbReference type="eggNOG" id="COG0456">
    <property type="taxonomic scope" value="Bacteria"/>
</dbReference>
<feature type="domain" description="N-acetyltransferase" evidence="1">
    <location>
        <begin position="9"/>
        <end position="161"/>
    </location>
</feature>
<dbReference type="InterPro" id="IPR000182">
    <property type="entry name" value="GNAT_dom"/>
</dbReference>
<gene>
    <name evidence="2" type="ordered locus">FP1583</name>
</gene>
<dbReference type="EMBL" id="AM398681">
    <property type="protein sequence ID" value="CAL43651.1"/>
    <property type="molecule type" value="Genomic_DNA"/>
</dbReference>
<dbReference type="Pfam" id="PF00583">
    <property type="entry name" value="Acetyltransf_1"/>
    <property type="match status" value="1"/>
</dbReference>